<dbReference type="InterPro" id="IPR004273">
    <property type="entry name" value="Dynein_heavy_D6_P-loop"/>
</dbReference>
<evidence type="ECO:0000259" key="14">
    <source>
        <dbReference type="Pfam" id="PF03028"/>
    </source>
</evidence>
<evidence type="ECO:0000256" key="1">
    <source>
        <dbReference type="ARBA" id="ARBA00004430"/>
    </source>
</evidence>
<evidence type="ECO:0000256" key="8">
    <source>
        <dbReference type="ARBA" id="ARBA00023054"/>
    </source>
</evidence>
<keyword evidence="12" id="KW-0966">Cell projection</keyword>
<evidence type="ECO:0008006" key="21">
    <source>
        <dbReference type="Google" id="ProtNLM"/>
    </source>
</evidence>
<feature type="domain" description="Dynein heavy chain ATP-binding dynein motor region" evidence="17">
    <location>
        <begin position="688"/>
        <end position="909"/>
    </location>
</feature>
<dbReference type="PANTHER" id="PTHR46961">
    <property type="entry name" value="DYNEIN HEAVY CHAIN 1, AXONEMAL-LIKE PROTEIN"/>
    <property type="match status" value="1"/>
</dbReference>
<dbReference type="Gene3D" id="6.10.140.1060">
    <property type="match status" value="1"/>
</dbReference>
<dbReference type="FunFam" id="3.40.50.300:FF:002141">
    <property type="entry name" value="Dynein heavy chain"/>
    <property type="match status" value="1"/>
</dbReference>
<evidence type="ECO:0000256" key="6">
    <source>
        <dbReference type="ARBA" id="ARBA00022840"/>
    </source>
</evidence>
<evidence type="ECO:0000256" key="13">
    <source>
        <dbReference type="SAM" id="Coils"/>
    </source>
</evidence>
<dbReference type="Gene3D" id="1.20.920.20">
    <property type="match status" value="1"/>
</dbReference>
<dbReference type="InterPro" id="IPR024317">
    <property type="entry name" value="Dynein_heavy_chain_D4_dom"/>
</dbReference>
<evidence type="ECO:0000256" key="10">
    <source>
        <dbReference type="ARBA" id="ARBA00023175"/>
    </source>
</evidence>
<dbReference type="GO" id="GO:0045505">
    <property type="term" value="F:dynein intermediate chain binding"/>
    <property type="evidence" value="ECO:0007669"/>
    <property type="project" value="InterPro"/>
</dbReference>
<dbReference type="InterPro" id="IPR042219">
    <property type="entry name" value="AAA_lid_11_sf"/>
</dbReference>
<evidence type="ECO:0000259" key="15">
    <source>
        <dbReference type="Pfam" id="PF12777"/>
    </source>
</evidence>
<keyword evidence="10" id="KW-0505">Motor protein</keyword>
<dbReference type="SUPFAM" id="SSF52540">
    <property type="entry name" value="P-loop containing nucleoside triphosphate hydrolases"/>
    <property type="match status" value="1"/>
</dbReference>
<dbReference type="Pfam" id="PF18198">
    <property type="entry name" value="AAA_lid_11"/>
    <property type="match status" value="1"/>
</dbReference>
<evidence type="ECO:0000259" key="17">
    <source>
        <dbReference type="Pfam" id="PF12781"/>
    </source>
</evidence>
<evidence type="ECO:0000256" key="2">
    <source>
        <dbReference type="ARBA" id="ARBA00022490"/>
    </source>
</evidence>
<dbReference type="Pfam" id="PF12781">
    <property type="entry name" value="AAA_9"/>
    <property type="match status" value="1"/>
</dbReference>
<evidence type="ECO:0000256" key="12">
    <source>
        <dbReference type="ARBA" id="ARBA00023273"/>
    </source>
</evidence>
<keyword evidence="7" id="KW-0243">Dynein</keyword>
<dbReference type="Gene3D" id="1.20.1270.280">
    <property type="match status" value="1"/>
</dbReference>
<dbReference type="InterPro" id="IPR024743">
    <property type="entry name" value="Dynein_HC_stalk"/>
</dbReference>
<gene>
    <name evidence="20" type="ORF">PPAR1163_LOCUS14304</name>
</gene>
<dbReference type="GO" id="GO:0007018">
    <property type="term" value="P:microtubule-based movement"/>
    <property type="evidence" value="ECO:0007669"/>
    <property type="project" value="InterPro"/>
</dbReference>
<feature type="domain" description="Dynein heavy chain AAA module D4" evidence="16">
    <location>
        <begin position="24"/>
        <end position="285"/>
    </location>
</feature>
<proteinExistence type="predicted"/>
<evidence type="ECO:0000259" key="16">
    <source>
        <dbReference type="Pfam" id="PF12780"/>
    </source>
</evidence>
<reference evidence="20" key="1">
    <citation type="submission" date="2021-01" db="EMBL/GenBank/DDBJ databases">
        <authorList>
            <person name="Corre E."/>
            <person name="Pelletier E."/>
            <person name="Niang G."/>
            <person name="Scheremetjew M."/>
            <person name="Finn R."/>
            <person name="Kale V."/>
            <person name="Holt S."/>
            <person name="Cochrane G."/>
            <person name="Meng A."/>
            <person name="Brown T."/>
            <person name="Cohen L."/>
        </authorList>
    </citation>
    <scope>NUCLEOTIDE SEQUENCE</scope>
    <source>
        <strain evidence="20">CCMP2877</strain>
    </source>
</reference>
<comment type="subcellular location">
    <subcellularLocation>
        <location evidence="1">Cytoplasm</location>
        <location evidence="1">Cytoskeleton</location>
        <location evidence="1">Cilium axoneme</location>
    </subcellularLocation>
</comment>
<dbReference type="InterPro" id="IPR041658">
    <property type="entry name" value="AAA_lid_11"/>
</dbReference>
<dbReference type="InterPro" id="IPR027417">
    <property type="entry name" value="P-loop_NTPase"/>
</dbReference>
<evidence type="ECO:0000256" key="3">
    <source>
        <dbReference type="ARBA" id="ARBA00022701"/>
    </source>
</evidence>
<dbReference type="GO" id="GO:0005874">
    <property type="term" value="C:microtubule"/>
    <property type="evidence" value="ECO:0007669"/>
    <property type="project" value="UniProtKB-KW"/>
</dbReference>
<keyword evidence="3" id="KW-0493">Microtubule</keyword>
<dbReference type="FunFam" id="3.40.50.300:FF:000049">
    <property type="entry name" value="Dynein, axonemal, heavy chain 5"/>
    <property type="match status" value="1"/>
</dbReference>
<evidence type="ECO:0000256" key="7">
    <source>
        <dbReference type="ARBA" id="ARBA00023017"/>
    </source>
</evidence>
<dbReference type="Gene3D" id="1.10.8.1220">
    <property type="match status" value="1"/>
</dbReference>
<sequence>MEALRAVVNEKLALYNEENPGKRMNLVLFDDALRHLFRLVRCMGMPRGNVLCVGVGGSGKQSLSRLAAHISGHHPFQIALSKAYNTASLLDDLRILYKLCGQQGKPCTFLFTEAEIKDDTFLEIINSILMTGEVSGLFPKDELQILAADLRGFAVKERENFVDTPENLVKFFFERVRANLHLVLCMSPVSSKFAERCRKFPGIVSGCQIDWFLTWPEEALVAVSSQTIDDMTLDCTDGVRVEIKKHMAAVHRLATEACTEYFQKMRRHVYQTPKSFMSFLQEYKGMYQKKVDAIDAKAHSVQVGLGKLQQGAEDVEAMKVVLAEEEVKLRRAEEATNAMLGRLEVSSMDAKKEAEAVAKIKEACEEDARRISGEKADAEADLAQAQPFVDEAESALGKIKPNDLNELKKLQKPSDVIRLIFDCVGLLMMAPMPKVESADVTLGIGKEKETFAFIKDNYAAMKSGLLADARFLQHIMAFSMHKKDLINDETVELMKPYLQLQGFNPAVARNASKAAEGLCIWSRAMTMYHEASKIVKPKLEALRLAEARLQEAQQELYKAEEKLQACQNVLSRLQAEFEDSMAQKRQIEENAKETKNRMEQATSLIDGLAGERKRWTDDSHKFADIKRRLVGDVALACAFVSYCGPFNQDFRDYMVKIRFMRDLRDREIPVSTGLDLTAFLVDVGTIGDWGLEGLPSDPLSIQNGILVSRSSRYPLLIDPQGQALKWILNHEAANLPNFGTTSIDNPRLRDQLEYCMSEGKALIIANIEEELDPMLTPVLEKQIITRAKSKYIAIADKLCEYDDNFSLYLTTRLPNPHYTPEEQAKTTVVDFTVTQKGLEEQLLGRVIRKEQRSLEEQLTSVLEEVTENTKSLLMLDELLLQRLSANQGNLLDDAELISVLADTKAKVVEVNEKLTSASEMRESINEKREQFRPVATRGSVLYFSIVDMSLINCMYQTSLDQFQALFDKSMDVAEKGFINKRVGNIVDAMTYLVYRYINQGLYERDKIAFKLIVAMKIYVTAERLSGADVALLLKAGASLDISTAKPKPFTWMSDTAWLNTLALSEGNALFRSLPEDMSRNETLWFEWYNSNEPENLAVPNYETRFGDDAIGAFYRTTLVRCLREDRTLLAAIKFIRQAEAVEVAGGQKLPAMGPKFVEPITDTVEGVYAEMDNQTPVIYLLSAGADPTDSIETLCRKKRKEISAVSLGEGQEPIANRAISAAVVNGGWVLLQNCHLGLEFMDTMEDLLEKIKENLHADFRLFLTTEPHPKFPIALLQSCTKVTNEPPKGLRAGMLRSYTVIVDQDRLERIETDEWKKLLYALCFTHSIVQERRKFGPLGWCIPYEFNDGDLQACINFLEKHLYTGALSWPTLQYMVAQAQYGGKITDNFDRRLFQTYAEAWLTPATLSQQFEFNPEETVAGASFDHRYDIISSGELEDYHASISRLPEVDSPEVFGLHPNADLTFRVKEASELLAVIVETQPKSRAAGDGPTREEIVQEKTEGLLEAVPVDYIEDLTLEIIDGQGGLGVPLNIFLFQETQRLQIVIDIVRKTLQLVQQAIKGEVVVTEDLIRSINAIFDAAVPHVWLYTRGGDELSWLSPTLGLWYNGLAQRDVQLREWLDGGRPHSYWMTGFFNPQGFLTGMQQEVTRANAAAKWSLDSITLFSEVTDMETKENVRSAPKEGVFVHGLYLDGAAWNRSDATLVESEPKKLFAALPVLYITAVAKGSAKLTTVDYGPFGGYVAPIYKYKKRLDKYLITSVKLPTREHRPSHWTLRGLGLLASTE</sequence>
<feature type="domain" description="Dynein heavy chain region D6 P-loop" evidence="14">
    <location>
        <begin position="1173"/>
        <end position="1283"/>
    </location>
</feature>
<keyword evidence="11" id="KW-0206">Cytoskeleton</keyword>
<dbReference type="FunFam" id="3.10.490.20:FF:000010">
    <property type="entry name" value="Dynein heavy chain, putative"/>
    <property type="match status" value="1"/>
</dbReference>
<dbReference type="Gene3D" id="3.10.490.20">
    <property type="match status" value="1"/>
</dbReference>
<dbReference type="Gene3D" id="1.10.8.720">
    <property type="entry name" value="Region D6 of dynein motor"/>
    <property type="match status" value="1"/>
</dbReference>
<keyword evidence="4" id="KW-0677">Repeat</keyword>
<keyword evidence="2" id="KW-0963">Cytoplasm</keyword>
<evidence type="ECO:0000259" key="19">
    <source>
        <dbReference type="Pfam" id="PF18199"/>
    </source>
</evidence>
<evidence type="ECO:0000256" key="9">
    <source>
        <dbReference type="ARBA" id="ARBA00023069"/>
    </source>
</evidence>
<dbReference type="FunFam" id="3.40.50.300:FF:000320">
    <property type="entry name" value="Dynein, axonemal, heavy chain 5"/>
    <property type="match status" value="1"/>
</dbReference>
<dbReference type="EMBL" id="HBGJ01022150">
    <property type="protein sequence ID" value="CAD9255934.1"/>
    <property type="molecule type" value="Transcribed_RNA"/>
</dbReference>
<feature type="domain" description="Dynein heavy chain coiled coil stalk" evidence="15">
    <location>
        <begin position="302"/>
        <end position="656"/>
    </location>
</feature>
<dbReference type="InterPro" id="IPR026983">
    <property type="entry name" value="DHC"/>
</dbReference>
<dbReference type="Pfam" id="PF03028">
    <property type="entry name" value="Dynein_heavy"/>
    <property type="match status" value="1"/>
</dbReference>
<organism evidence="20">
    <name type="scientific">Phaeomonas parva</name>
    <dbReference type="NCBI Taxonomy" id="124430"/>
    <lineage>
        <taxon>Eukaryota</taxon>
        <taxon>Sar</taxon>
        <taxon>Stramenopiles</taxon>
        <taxon>Ochrophyta</taxon>
        <taxon>Pinguiophyceae</taxon>
        <taxon>Pinguiochrysidales</taxon>
        <taxon>Pinguiochrysidaceae</taxon>
        <taxon>Phaeomonas</taxon>
    </lineage>
</organism>
<dbReference type="Gene3D" id="3.40.50.300">
    <property type="entry name" value="P-loop containing nucleotide triphosphate hydrolases"/>
    <property type="match status" value="3"/>
</dbReference>
<dbReference type="GO" id="GO:0008569">
    <property type="term" value="F:minus-end-directed microtubule motor activity"/>
    <property type="evidence" value="ECO:0007669"/>
    <property type="project" value="InterPro"/>
</dbReference>
<dbReference type="Pfam" id="PF12780">
    <property type="entry name" value="AAA_8"/>
    <property type="match status" value="1"/>
</dbReference>
<feature type="domain" description="Dynein heavy chain AAA lid" evidence="18">
    <location>
        <begin position="1315"/>
        <end position="1461"/>
    </location>
</feature>
<name>A0A7S1U3J4_9STRA</name>
<dbReference type="GO" id="GO:0005930">
    <property type="term" value="C:axoneme"/>
    <property type="evidence" value="ECO:0007669"/>
    <property type="project" value="UniProtKB-SubCell"/>
</dbReference>
<dbReference type="Gene3D" id="1.20.920.30">
    <property type="match status" value="1"/>
</dbReference>
<keyword evidence="6" id="KW-0067">ATP-binding</keyword>
<protein>
    <recommendedName>
        <fullName evidence="21">Dynein heavy chain</fullName>
    </recommendedName>
</protein>
<dbReference type="InterPro" id="IPR041228">
    <property type="entry name" value="Dynein_C"/>
</dbReference>
<dbReference type="GO" id="GO:0051959">
    <property type="term" value="F:dynein light intermediate chain binding"/>
    <property type="evidence" value="ECO:0007669"/>
    <property type="project" value="InterPro"/>
</dbReference>
<evidence type="ECO:0000256" key="11">
    <source>
        <dbReference type="ARBA" id="ARBA00023212"/>
    </source>
</evidence>
<keyword evidence="8 13" id="KW-0175">Coiled coil</keyword>
<dbReference type="InterPro" id="IPR035706">
    <property type="entry name" value="AAA_9"/>
</dbReference>
<dbReference type="InterPro" id="IPR043160">
    <property type="entry name" value="Dynein_C_barrel"/>
</dbReference>
<keyword evidence="9" id="KW-0969">Cilium</keyword>
<feature type="coiled-coil region" evidence="13">
    <location>
        <begin position="542"/>
        <end position="611"/>
    </location>
</feature>
<dbReference type="FunFam" id="1.20.920.20:FF:000001">
    <property type="entry name" value="dynein heavy chain 2, axonemal"/>
    <property type="match status" value="1"/>
</dbReference>
<dbReference type="GO" id="GO:0030286">
    <property type="term" value="C:dynein complex"/>
    <property type="evidence" value="ECO:0007669"/>
    <property type="project" value="UniProtKB-KW"/>
</dbReference>
<feature type="domain" description="Dynein heavy chain C-terminal" evidence="19">
    <location>
        <begin position="1468"/>
        <end position="1780"/>
    </location>
</feature>
<dbReference type="Pfam" id="PF12777">
    <property type="entry name" value="MT"/>
    <property type="match status" value="1"/>
</dbReference>
<dbReference type="Pfam" id="PF18199">
    <property type="entry name" value="Dynein_C"/>
    <property type="match status" value="1"/>
</dbReference>
<keyword evidence="5" id="KW-0547">Nucleotide-binding</keyword>
<evidence type="ECO:0000256" key="5">
    <source>
        <dbReference type="ARBA" id="ARBA00022741"/>
    </source>
</evidence>
<evidence type="ECO:0000313" key="20">
    <source>
        <dbReference type="EMBL" id="CAD9255934.1"/>
    </source>
</evidence>
<evidence type="ECO:0000256" key="4">
    <source>
        <dbReference type="ARBA" id="ARBA00022737"/>
    </source>
</evidence>
<accession>A0A7S1U3J4</accession>
<evidence type="ECO:0000259" key="18">
    <source>
        <dbReference type="Pfam" id="PF18198"/>
    </source>
</evidence>
<dbReference type="GO" id="GO:0005524">
    <property type="term" value="F:ATP binding"/>
    <property type="evidence" value="ECO:0007669"/>
    <property type="project" value="UniProtKB-KW"/>
</dbReference>
<dbReference type="FunFam" id="1.10.8.1220:FF:000001">
    <property type="entry name" value="Dynein axonemal heavy chain 5"/>
    <property type="match status" value="1"/>
</dbReference>